<dbReference type="Gramene" id="Kaladp0100s0028.1.v1.1">
    <property type="protein sequence ID" value="Kaladp0100s0028.1.v1.1.CDS.1"/>
    <property type="gene ID" value="Kaladp0100s0028.v1.1"/>
</dbReference>
<accession>A0A7N0V538</accession>
<evidence type="ECO:0000313" key="1">
    <source>
        <dbReference type="EnsemblPlants" id="Kaladp0100s0028.1.v1.1.CDS.1"/>
    </source>
</evidence>
<dbReference type="EnsemblPlants" id="Kaladp0100s0028.1.v1.1">
    <property type="protein sequence ID" value="Kaladp0100s0028.1.v1.1.CDS.1"/>
    <property type="gene ID" value="Kaladp0100s0028.v1.1"/>
</dbReference>
<protein>
    <submittedName>
        <fullName evidence="1">Uncharacterized protein</fullName>
    </submittedName>
</protein>
<keyword evidence="2" id="KW-1185">Reference proteome</keyword>
<dbReference type="Proteomes" id="UP000594263">
    <property type="component" value="Unplaced"/>
</dbReference>
<reference evidence="1" key="1">
    <citation type="submission" date="2021-01" db="UniProtKB">
        <authorList>
            <consortium name="EnsemblPlants"/>
        </authorList>
    </citation>
    <scope>IDENTIFICATION</scope>
</reference>
<organism evidence="1 2">
    <name type="scientific">Kalanchoe fedtschenkoi</name>
    <name type="common">Lavender scallops</name>
    <name type="synonym">South American air plant</name>
    <dbReference type="NCBI Taxonomy" id="63787"/>
    <lineage>
        <taxon>Eukaryota</taxon>
        <taxon>Viridiplantae</taxon>
        <taxon>Streptophyta</taxon>
        <taxon>Embryophyta</taxon>
        <taxon>Tracheophyta</taxon>
        <taxon>Spermatophyta</taxon>
        <taxon>Magnoliopsida</taxon>
        <taxon>eudicotyledons</taxon>
        <taxon>Gunneridae</taxon>
        <taxon>Pentapetalae</taxon>
        <taxon>Saxifragales</taxon>
        <taxon>Crassulaceae</taxon>
        <taxon>Kalanchoe</taxon>
    </lineage>
</organism>
<name>A0A7N0V538_KALFE</name>
<dbReference type="AlphaFoldDB" id="A0A7N0V538"/>
<proteinExistence type="predicted"/>
<evidence type="ECO:0000313" key="2">
    <source>
        <dbReference type="Proteomes" id="UP000594263"/>
    </source>
</evidence>
<sequence>MYLFFVAHSSISNVNFLHDVVKFYQQEIRIKSNLVKTRKSLISAFLVSKPNYQAPISEILQQIFLESTNPAHPQTLSKFRLF</sequence>